<sequence length="408" mass="46264">MNGTLEPTGSPLGAGNETAPWANVTPLMSLAAINTFLQIEFFTNILSTFLLGSFTNTANILVYSKMGFSESSNVNFLVLSVFDFFYCIIQFGMRAFYHPAFQGQKNGPLLMYISHCLSLAQTVVVCGSAMMTALIAVERCVCVLFPLKVKTLLSPRRSLCLTLVVIGYHVAFVILLYADPGPPYDAHPQKMTFYYISLYVIPTTICYFIVLFSTIFLILKLRKNQQWRRKAATQSSKNSSKEDKLVKTIIAICTIFIICSFPNVSIFLTQMFYPALNYRNPYLNTFLLFLFGVAMDFQAVSSSINFFFYYRMGSKFNKTFSLLYCSKSRANKKSVGRDSTTSKHSSLQKKIVEGMVEGTRGRGRRRISWVKDVEDLTGMKINECCEIALERERWKTMASNLWKEKNSD</sequence>
<organism evidence="7 8">
    <name type="scientific">Elysia chlorotica</name>
    <name type="common">Eastern emerald elysia</name>
    <name type="synonym">Sea slug</name>
    <dbReference type="NCBI Taxonomy" id="188477"/>
    <lineage>
        <taxon>Eukaryota</taxon>
        <taxon>Metazoa</taxon>
        <taxon>Spiralia</taxon>
        <taxon>Lophotrochozoa</taxon>
        <taxon>Mollusca</taxon>
        <taxon>Gastropoda</taxon>
        <taxon>Heterobranchia</taxon>
        <taxon>Euthyneura</taxon>
        <taxon>Panpulmonata</taxon>
        <taxon>Sacoglossa</taxon>
        <taxon>Placobranchoidea</taxon>
        <taxon>Plakobranchidae</taxon>
        <taxon>Elysia</taxon>
    </lineage>
</organism>
<feature type="transmembrane region" description="Helical" evidence="5">
    <location>
        <begin position="198"/>
        <end position="219"/>
    </location>
</feature>
<reference evidence="7 8" key="1">
    <citation type="submission" date="2019-01" db="EMBL/GenBank/DDBJ databases">
        <title>A draft genome assembly of the solar-powered sea slug Elysia chlorotica.</title>
        <authorList>
            <person name="Cai H."/>
            <person name="Li Q."/>
            <person name="Fang X."/>
            <person name="Li J."/>
            <person name="Curtis N.E."/>
            <person name="Altenburger A."/>
            <person name="Shibata T."/>
            <person name="Feng M."/>
            <person name="Maeda T."/>
            <person name="Schwartz J.A."/>
            <person name="Shigenobu S."/>
            <person name="Lundholm N."/>
            <person name="Nishiyama T."/>
            <person name="Yang H."/>
            <person name="Hasebe M."/>
            <person name="Li S."/>
            <person name="Pierce S.K."/>
            <person name="Wang J."/>
        </authorList>
    </citation>
    <scope>NUCLEOTIDE SEQUENCE [LARGE SCALE GENOMIC DNA]</scope>
    <source>
        <strain evidence="7">EC2010</strain>
        <tissue evidence="7">Whole organism of an adult</tissue>
    </source>
</reference>
<feature type="transmembrane region" description="Helical" evidence="5">
    <location>
        <begin position="74"/>
        <end position="97"/>
    </location>
</feature>
<comment type="subcellular location">
    <subcellularLocation>
        <location evidence="1">Membrane</location>
    </subcellularLocation>
</comment>
<keyword evidence="3 5" id="KW-1133">Transmembrane helix</keyword>
<evidence type="ECO:0000256" key="1">
    <source>
        <dbReference type="ARBA" id="ARBA00004370"/>
    </source>
</evidence>
<dbReference type="InterPro" id="IPR017452">
    <property type="entry name" value="GPCR_Rhodpsn_7TM"/>
</dbReference>
<dbReference type="PANTHER" id="PTHR46641:SF2">
    <property type="entry name" value="FMRFAMIDE RECEPTOR"/>
    <property type="match status" value="1"/>
</dbReference>
<keyword evidence="8" id="KW-1185">Reference proteome</keyword>
<feature type="transmembrane region" description="Helical" evidence="5">
    <location>
        <begin position="109"/>
        <end position="137"/>
    </location>
</feature>
<evidence type="ECO:0000256" key="3">
    <source>
        <dbReference type="ARBA" id="ARBA00022989"/>
    </source>
</evidence>
<evidence type="ECO:0000256" key="2">
    <source>
        <dbReference type="ARBA" id="ARBA00022692"/>
    </source>
</evidence>
<protein>
    <recommendedName>
        <fullName evidence="6">G-protein coupled receptors family 1 profile domain-containing protein</fullName>
    </recommendedName>
</protein>
<evidence type="ECO:0000259" key="6">
    <source>
        <dbReference type="PROSITE" id="PS50262"/>
    </source>
</evidence>
<dbReference type="PANTHER" id="PTHR46641">
    <property type="entry name" value="FMRFAMIDE RECEPTOR-RELATED"/>
    <property type="match status" value="1"/>
</dbReference>
<feature type="transmembrane region" description="Helical" evidence="5">
    <location>
        <begin position="158"/>
        <end position="178"/>
    </location>
</feature>
<comment type="caution">
    <text evidence="7">The sequence shown here is derived from an EMBL/GenBank/DDBJ whole genome shotgun (WGS) entry which is preliminary data.</text>
</comment>
<dbReference type="InterPro" id="IPR000276">
    <property type="entry name" value="GPCR_Rhodpsn"/>
</dbReference>
<dbReference type="InterPro" id="IPR052954">
    <property type="entry name" value="GPCR-Ligand_Int"/>
</dbReference>
<feature type="transmembrane region" description="Helical" evidence="5">
    <location>
        <begin position="285"/>
        <end position="310"/>
    </location>
</feature>
<dbReference type="EMBL" id="RQTK01000946">
    <property type="protein sequence ID" value="RUS73351.1"/>
    <property type="molecule type" value="Genomic_DNA"/>
</dbReference>
<name>A0A3S0Z8T4_ELYCH</name>
<feature type="domain" description="G-protein coupled receptors family 1 profile" evidence="6">
    <location>
        <begin position="52"/>
        <end position="309"/>
    </location>
</feature>
<keyword evidence="2 5" id="KW-0812">Transmembrane</keyword>
<feature type="transmembrane region" description="Helical" evidence="5">
    <location>
        <begin position="41"/>
        <end position="62"/>
    </location>
</feature>
<proteinExistence type="predicted"/>
<evidence type="ECO:0000256" key="4">
    <source>
        <dbReference type="ARBA" id="ARBA00023136"/>
    </source>
</evidence>
<dbReference type="Pfam" id="PF00001">
    <property type="entry name" value="7tm_1"/>
    <property type="match status" value="1"/>
</dbReference>
<evidence type="ECO:0000256" key="5">
    <source>
        <dbReference type="SAM" id="Phobius"/>
    </source>
</evidence>
<dbReference type="Gene3D" id="1.20.1070.10">
    <property type="entry name" value="Rhodopsin 7-helix transmembrane proteins"/>
    <property type="match status" value="1"/>
</dbReference>
<evidence type="ECO:0000313" key="8">
    <source>
        <dbReference type="Proteomes" id="UP000271974"/>
    </source>
</evidence>
<evidence type="ECO:0000313" key="7">
    <source>
        <dbReference type="EMBL" id="RUS73351.1"/>
    </source>
</evidence>
<dbReference type="SUPFAM" id="SSF81321">
    <property type="entry name" value="Family A G protein-coupled receptor-like"/>
    <property type="match status" value="1"/>
</dbReference>
<accession>A0A3S0Z8T4</accession>
<gene>
    <name evidence="7" type="ORF">EGW08_018886</name>
</gene>
<dbReference type="STRING" id="188477.A0A3S0Z8T4"/>
<dbReference type="GO" id="GO:0004930">
    <property type="term" value="F:G protein-coupled receptor activity"/>
    <property type="evidence" value="ECO:0007669"/>
    <property type="project" value="InterPro"/>
</dbReference>
<dbReference type="PROSITE" id="PS50262">
    <property type="entry name" value="G_PROTEIN_RECEP_F1_2"/>
    <property type="match status" value="1"/>
</dbReference>
<keyword evidence="4 5" id="KW-0472">Membrane</keyword>
<dbReference type="Proteomes" id="UP000271974">
    <property type="component" value="Unassembled WGS sequence"/>
</dbReference>
<feature type="transmembrane region" description="Helical" evidence="5">
    <location>
        <begin position="249"/>
        <end position="273"/>
    </location>
</feature>
<dbReference type="GO" id="GO:0016020">
    <property type="term" value="C:membrane"/>
    <property type="evidence" value="ECO:0007669"/>
    <property type="project" value="UniProtKB-SubCell"/>
</dbReference>
<dbReference type="AlphaFoldDB" id="A0A3S0Z8T4"/>
<dbReference type="OrthoDB" id="6104546at2759"/>